<dbReference type="GO" id="GO:0006272">
    <property type="term" value="P:leading strand elongation"/>
    <property type="evidence" value="ECO:0007669"/>
    <property type="project" value="TreeGrafter"/>
</dbReference>
<evidence type="ECO:0000313" key="8">
    <source>
        <dbReference type="Proteomes" id="UP001202328"/>
    </source>
</evidence>
<dbReference type="Gene3D" id="1.10.132.60">
    <property type="entry name" value="DNA polymerase family B, C-terminal domain"/>
    <property type="match status" value="1"/>
</dbReference>
<name>A0AAD4SPW2_9MAGN</name>
<sequence length="341" mass="38120">MLTKPLEAYPDAKNQPHVQVALRLREAGYLSGFSAGDTIPYIICCEQGTTSSGSSAGIADRARHPDEMKRSNRTWMIDIDYYLAQQIHPLVSRLCAPIQGTNPAHLANCLGVDPSKFQPKTSEVTISGSSPSLLSAMDTDDRYSGCEPLRFSCPSCSRTFECPSVSSWALMLSSTGIPVESRVQKKSHNFWCRLCCSKCQEEGEVRGRMTCAMIANQVKTQANKFISTYYKGVMTCDDETCSYTTRGLNLRVVGDSTGGIICPNYPQCDGHIVRKYTEVDLHRQLAYFCHILDAVWFIEKLELKVRIPLQKELARIQPMVDLAASNVKKLRNRCAYWWGSD</sequence>
<dbReference type="Gene3D" id="1.10.3200.20">
    <property type="entry name" value="DNA Polymerase alpha, zinc finger"/>
    <property type="match status" value="1"/>
</dbReference>
<dbReference type="GO" id="GO:0005658">
    <property type="term" value="C:alpha DNA polymerase:primase complex"/>
    <property type="evidence" value="ECO:0007669"/>
    <property type="project" value="TreeGrafter"/>
</dbReference>
<comment type="caution">
    <text evidence="7">The sequence shown here is derived from an EMBL/GenBank/DDBJ whole genome shotgun (WGS) entry which is preliminary data.</text>
</comment>
<evidence type="ECO:0000259" key="6">
    <source>
        <dbReference type="Pfam" id="PF08996"/>
    </source>
</evidence>
<dbReference type="Proteomes" id="UP001202328">
    <property type="component" value="Unassembled WGS sequence"/>
</dbReference>
<feature type="domain" description="DNA-directed DNA polymerase family B multifunctional" evidence="5">
    <location>
        <begin position="2"/>
        <end position="98"/>
    </location>
</feature>
<evidence type="ECO:0000259" key="5">
    <source>
        <dbReference type="Pfam" id="PF00136"/>
    </source>
</evidence>
<evidence type="ECO:0000313" key="7">
    <source>
        <dbReference type="EMBL" id="KAI3914057.1"/>
    </source>
</evidence>
<dbReference type="GO" id="GO:0000166">
    <property type="term" value="F:nucleotide binding"/>
    <property type="evidence" value="ECO:0007669"/>
    <property type="project" value="InterPro"/>
</dbReference>
<proteinExistence type="predicted"/>
<dbReference type="InterPro" id="IPR042087">
    <property type="entry name" value="DNA_pol_B_thumb"/>
</dbReference>
<gene>
    <name evidence="7" type="ORF">MKW98_010869</name>
</gene>
<dbReference type="SUPFAM" id="SSF56672">
    <property type="entry name" value="DNA/RNA polymerases"/>
    <property type="match status" value="1"/>
</dbReference>
<dbReference type="EMBL" id="JAJJMB010009426">
    <property type="protein sequence ID" value="KAI3914057.1"/>
    <property type="molecule type" value="Genomic_DNA"/>
</dbReference>
<dbReference type="InterPro" id="IPR038256">
    <property type="entry name" value="Pol_alpha_znc_sf"/>
</dbReference>
<dbReference type="GO" id="GO:1902975">
    <property type="term" value="P:mitotic DNA replication initiation"/>
    <property type="evidence" value="ECO:0007669"/>
    <property type="project" value="TreeGrafter"/>
</dbReference>
<feature type="domain" description="Zinc finger DNA-directed DNA polymerase family B alpha" evidence="6">
    <location>
        <begin position="137"/>
        <end position="338"/>
    </location>
</feature>
<dbReference type="GO" id="GO:0006273">
    <property type="term" value="P:lagging strand elongation"/>
    <property type="evidence" value="ECO:0007669"/>
    <property type="project" value="TreeGrafter"/>
</dbReference>
<dbReference type="FunFam" id="1.10.3200.20:FF:000003">
    <property type="entry name" value="DNA polymerase"/>
    <property type="match status" value="1"/>
</dbReference>
<keyword evidence="3" id="KW-0548">Nucleotidyltransferase</keyword>
<reference evidence="7" key="1">
    <citation type="submission" date="2022-04" db="EMBL/GenBank/DDBJ databases">
        <title>A functionally conserved STORR gene fusion in Papaver species that diverged 16.8 million years ago.</title>
        <authorList>
            <person name="Catania T."/>
        </authorList>
    </citation>
    <scope>NUCLEOTIDE SEQUENCE</scope>
    <source>
        <strain evidence="7">S-188037</strain>
    </source>
</reference>
<dbReference type="InterPro" id="IPR043502">
    <property type="entry name" value="DNA/RNA_pol_sf"/>
</dbReference>
<keyword evidence="2" id="KW-0808">Transferase</keyword>
<evidence type="ECO:0000256" key="2">
    <source>
        <dbReference type="ARBA" id="ARBA00022679"/>
    </source>
</evidence>
<dbReference type="GO" id="GO:0003682">
    <property type="term" value="F:chromatin binding"/>
    <property type="evidence" value="ECO:0007669"/>
    <property type="project" value="TreeGrafter"/>
</dbReference>
<evidence type="ECO:0000256" key="4">
    <source>
        <dbReference type="ARBA" id="ARBA00022932"/>
    </source>
</evidence>
<dbReference type="InterPro" id="IPR006134">
    <property type="entry name" value="DNA-dir_DNA_pol_B_multi_dom"/>
</dbReference>
<dbReference type="PANTHER" id="PTHR45861:SF1">
    <property type="entry name" value="DNA POLYMERASE ALPHA CATALYTIC SUBUNIT"/>
    <property type="match status" value="1"/>
</dbReference>
<organism evidence="7 8">
    <name type="scientific">Papaver atlanticum</name>
    <dbReference type="NCBI Taxonomy" id="357466"/>
    <lineage>
        <taxon>Eukaryota</taxon>
        <taxon>Viridiplantae</taxon>
        <taxon>Streptophyta</taxon>
        <taxon>Embryophyta</taxon>
        <taxon>Tracheophyta</taxon>
        <taxon>Spermatophyta</taxon>
        <taxon>Magnoliopsida</taxon>
        <taxon>Ranunculales</taxon>
        <taxon>Papaveraceae</taxon>
        <taxon>Papaveroideae</taxon>
        <taxon>Papaver</taxon>
    </lineage>
</organism>
<keyword evidence="4" id="KW-0239">DNA-directed DNA polymerase</keyword>
<evidence type="ECO:0000256" key="3">
    <source>
        <dbReference type="ARBA" id="ARBA00022695"/>
    </source>
</evidence>
<dbReference type="InterPro" id="IPR015088">
    <property type="entry name" value="Znf_DNA-dir_DNA_pol_B_alpha"/>
</dbReference>
<keyword evidence="8" id="KW-1185">Reference proteome</keyword>
<dbReference type="GO" id="GO:0003887">
    <property type="term" value="F:DNA-directed DNA polymerase activity"/>
    <property type="evidence" value="ECO:0007669"/>
    <property type="project" value="UniProtKB-KW"/>
</dbReference>
<dbReference type="PANTHER" id="PTHR45861">
    <property type="entry name" value="DNA POLYMERASE ALPHA CATALYTIC SUBUNIT"/>
    <property type="match status" value="1"/>
</dbReference>
<dbReference type="Pfam" id="PF08996">
    <property type="entry name" value="zf-DNA_Pol"/>
    <property type="match status" value="1"/>
</dbReference>
<dbReference type="EC" id="2.7.7.7" evidence="1"/>
<dbReference type="GO" id="GO:0003697">
    <property type="term" value="F:single-stranded DNA binding"/>
    <property type="evidence" value="ECO:0007669"/>
    <property type="project" value="TreeGrafter"/>
</dbReference>
<protein>
    <recommendedName>
        <fullName evidence="1">DNA-directed DNA polymerase</fullName>
        <ecNumber evidence="1">2.7.7.7</ecNumber>
    </recommendedName>
</protein>
<evidence type="ECO:0000256" key="1">
    <source>
        <dbReference type="ARBA" id="ARBA00012417"/>
    </source>
</evidence>
<accession>A0AAD4SPW2</accession>
<dbReference type="GO" id="GO:0003688">
    <property type="term" value="F:DNA replication origin binding"/>
    <property type="evidence" value="ECO:0007669"/>
    <property type="project" value="TreeGrafter"/>
</dbReference>
<dbReference type="Pfam" id="PF00136">
    <property type="entry name" value="DNA_pol_B"/>
    <property type="match status" value="1"/>
</dbReference>
<dbReference type="AlphaFoldDB" id="A0AAD4SPW2"/>